<dbReference type="GO" id="GO:0007020">
    <property type="term" value="P:microtubule nucleation"/>
    <property type="evidence" value="ECO:0007669"/>
    <property type="project" value="InterPro"/>
</dbReference>
<dbReference type="GO" id="GO:0031122">
    <property type="term" value="P:cytoplasmic microtubule organization"/>
    <property type="evidence" value="ECO:0007669"/>
    <property type="project" value="TreeGrafter"/>
</dbReference>
<feature type="region of interest" description="Disordered" evidence="6">
    <location>
        <begin position="609"/>
        <end position="628"/>
    </location>
</feature>
<accession>A0A4R0RFY9</accession>
<gene>
    <name evidence="8" type="ORF">EIP91_006644</name>
</gene>
<dbReference type="GO" id="GO:0005874">
    <property type="term" value="C:microtubule"/>
    <property type="evidence" value="ECO:0007669"/>
    <property type="project" value="UniProtKB-KW"/>
</dbReference>
<evidence type="ECO:0000256" key="2">
    <source>
        <dbReference type="ARBA" id="ARBA00022490"/>
    </source>
</evidence>
<dbReference type="GO" id="GO:0051225">
    <property type="term" value="P:spindle assembly"/>
    <property type="evidence" value="ECO:0007669"/>
    <property type="project" value="TreeGrafter"/>
</dbReference>
<evidence type="ECO:0000259" key="7">
    <source>
        <dbReference type="Pfam" id="PF04130"/>
    </source>
</evidence>
<keyword evidence="2 5" id="KW-0963">Cytoplasm</keyword>
<evidence type="ECO:0000256" key="5">
    <source>
        <dbReference type="RuleBase" id="RU363050"/>
    </source>
</evidence>
<dbReference type="STRING" id="92696.A0A4R0RFY9"/>
<dbReference type="OrthoDB" id="775571at2759"/>
<proteinExistence type="inferred from homology"/>
<dbReference type="Proteomes" id="UP000292702">
    <property type="component" value="Unassembled WGS sequence"/>
</dbReference>
<keyword evidence="9" id="KW-1185">Reference proteome</keyword>
<protein>
    <recommendedName>
        <fullName evidence="5">Spindle pole body component</fullName>
    </recommendedName>
</protein>
<dbReference type="InterPro" id="IPR042241">
    <property type="entry name" value="GCP_C_sf"/>
</dbReference>
<organism evidence="8 9">
    <name type="scientific">Steccherinum ochraceum</name>
    <dbReference type="NCBI Taxonomy" id="92696"/>
    <lineage>
        <taxon>Eukaryota</taxon>
        <taxon>Fungi</taxon>
        <taxon>Dikarya</taxon>
        <taxon>Basidiomycota</taxon>
        <taxon>Agaricomycotina</taxon>
        <taxon>Agaricomycetes</taxon>
        <taxon>Polyporales</taxon>
        <taxon>Steccherinaceae</taxon>
        <taxon>Steccherinum</taxon>
    </lineage>
</organism>
<comment type="caution">
    <text evidence="8">The sequence shown here is derived from an EMBL/GenBank/DDBJ whole genome shotgun (WGS) entry which is preliminary data.</text>
</comment>
<comment type="similarity">
    <text evidence="1 5">Belongs to the TUBGCP family.</text>
</comment>
<sequence length="973" mass="109838">MEYLNLPPLEVLDMSLHALPSIDPNANDLFRVPRLTDKPQNPIIDTLAFWNRSAKNRTNSFRVNRGERTVVPSSEELQDVRRINANMVIAVSPQDVWRNAFLNPPPLLSLTSWDAVQRPIARRAQKSAFFSEQSASDTTAGMYYAHPPLQSHRVFRRHISPEQLFESLRWTIIGASSGLHVWDPQTRAFVLRNTTPKQQGILVVTGMDEATSERFVLIGVMIRRVDTFIHNLRKRRLSPVFHAFVHAISTIASFNMDFIATSPLLQLNYAVTSSARVITSIWVHYADLETRLLQLASFCRLEDDRGSLGSQSLPETDVDLLSHAYDQLLLHLEKQSQPSVVAQFAYIFSGIAQAYFEDICAWVGYPSRLAPAHMMHVEDSRARRRTSTVLDDDSHERSIDSLDPEEEDRPFPTFLPEALRQALAHARRSLVLLRAAQPNHHILTTSSLLPSICWFWTENEVKAAFSDEQPTPQPTSTKFSSEPAAVTAFEDEMRIFEDFDLEPGSLNSASLPASYRQFTDRFPRSLPSLTPTMPDLTTLVLKPLTRHIGALSGALVDLFLSEASDLYFPLHLRLLQSFLLLSSPAFKSTLQSALFSDYFGTDAPTGLYTTHGRRNHAHSSQPPSTDVHSAIGISQELAPDGSWPPAGASLSFFLRTVVIDSLNLEYRTTDDIGMDMTSKENEGRKHILQEAEWRLGFAIRDLPTGSNAKWLDARSMEALDFLYMEYQPPEPLATLITPTILSKYHRIFAFNLRLMRVDNVVRALFRFSRRNAKPVFPTFTASQKLFFHFRFVSHAFVAALSSYVYDIALGSNFDAFLAVLAPSPEAPSRQRAAHFPDVFALSEYHSSVMDDILSACLLRSGQKPVGDLLRGALEIILAFGLLMSDIVADRMEEYDAVAPLEELFRQFYNKVTTVVKVLNTLVERGAMAGRPSAEHKLSNWRPVSRVTDCLSDLLVRIDVAEWWRHRTPQRDPE</sequence>
<evidence type="ECO:0000256" key="4">
    <source>
        <dbReference type="ARBA" id="ARBA00023212"/>
    </source>
</evidence>
<dbReference type="GO" id="GO:0051011">
    <property type="term" value="F:microtubule minus-end binding"/>
    <property type="evidence" value="ECO:0007669"/>
    <property type="project" value="TreeGrafter"/>
</dbReference>
<dbReference type="InterPro" id="IPR040457">
    <property type="entry name" value="GCP_C"/>
</dbReference>
<keyword evidence="3 5" id="KW-0493">Microtubule</keyword>
<evidence type="ECO:0000256" key="1">
    <source>
        <dbReference type="ARBA" id="ARBA00010337"/>
    </source>
</evidence>
<reference evidence="8 9" key="1">
    <citation type="submission" date="2018-11" db="EMBL/GenBank/DDBJ databases">
        <title>Genome assembly of Steccherinum ochraceum LE-BIN_3174, the white-rot fungus of the Steccherinaceae family (The Residual Polyporoid clade, Polyporales, Basidiomycota).</title>
        <authorList>
            <person name="Fedorova T.V."/>
            <person name="Glazunova O.A."/>
            <person name="Landesman E.O."/>
            <person name="Moiseenko K.V."/>
            <person name="Psurtseva N.V."/>
            <person name="Savinova O.S."/>
            <person name="Shakhova N.V."/>
            <person name="Tyazhelova T.V."/>
            <person name="Vasina D.V."/>
        </authorList>
    </citation>
    <scope>NUCLEOTIDE SEQUENCE [LARGE SCALE GENOMIC DNA]</scope>
    <source>
        <strain evidence="8 9">LE-BIN_3174</strain>
    </source>
</reference>
<dbReference type="GO" id="GO:0051321">
    <property type="term" value="P:meiotic cell cycle"/>
    <property type="evidence" value="ECO:0007669"/>
    <property type="project" value="TreeGrafter"/>
</dbReference>
<dbReference type="EMBL" id="RWJN01000358">
    <property type="protein sequence ID" value="TCD62598.1"/>
    <property type="molecule type" value="Genomic_DNA"/>
</dbReference>
<comment type="subcellular location">
    <subcellularLocation>
        <location evidence="5">Cytoplasm</location>
        <location evidence="5">Cytoskeleton</location>
        <location evidence="5">Microtubule organizing center</location>
    </subcellularLocation>
</comment>
<feature type="region of interest" description="Disordered" evidence="6">
    <location>
        <begin position="381"/>
        <end position="408"/>
    </location>
</feature>
<feature type="domain" description="Gamma tubulin complex component C-terminal" evidence="7">
    <location>
        <begin position="571"/>
        <end position="963"/>
    </location>
</feature>
<dbReference type="InterPro" id="IPR007259">
    <property type="entry name" value="GCP"/>
</dbReference>
<evidence type="ECO:0000256" key="3">
    <source>
        <dbReference type="ARBA" id="ARBA00022701"/>
    </source>
</evidence>
<dbReference type="Pfam" id="PF04130">
    <property type="entry name" value="GCP_C_terminal"/>
    <property type="match status" value="1"/>
</dbReference>
<keyword evidence="4 5" id="KW-0206">Cytoskeleton</keyword>
<dbReference type="GO" id="GO:0005816">
    <property type="term" value="C:spindle pole body"/>
    <property type="evidence" value="ECO:0007669"/>
    <property type="project" value="UniProtKB-ARBA"/>
</dbReference>
<evidence type="ECO:0000256" key="6">
    <source>
        <dbReference type="SAM" id="MobiDB-lite"/>
    </source>
</evidence>
<name>A0A4R0RFY9_9APHY</name>
<evidence type="ECO:0000313" key="9">
    <source>
        <dbReference type="Proteomes" id="UP000292702"/>
    </source>
</evidence>
<dbReference type="GO" id="GO:0000278">
    <property type="term" value="P:mitotic cell cycle"/>
    <property type="evidence" value="ECO:0007669"/>
    <property type="project" value="TreeGrafter"/>
</dbReference>
<dbReference type="GO" id="GO:0000930">
    <property type="term" value="C:gamma-tubulin complex"/>
    <property type="evidence" value="ECO:0007669"/>
    <property type="project" value="UniProtKB-ARBA"/>
</dbReference>
<dbReference type="AlphaFoldDB" id="A0A4R0RFY9"/>
<feature type="compositionally biased region" description="Polar residues" evidence="6">
    <location>
        <begin position="618"/>
        <end position="627"/>
    </location>
</feature>
<dbReference type="PANTHER" id="PTHR19302">
    <property type="entry name" value="GAMMA TUBULIN COMPLEX PROTEIN"/>
    <property type="match status" value="1"/>
</dbReference>
<dbReference type="GO" id="GO:0000922">
    <property type="term" value="C:spindle pole"/>
    <property type="evidence" value="ECO:0007669"/>
    <property type="project" value="InterPro"/>
</dbReference>
<dbReference type="GO" id="GO:0043015">
    <property type="term" value="F:gamma-tubulin binding"/>
    <property type="evidence" value="ECO:0007669"/>
    <property type="project" value="InterPro"/>
</dbReference>
<dbReference type="PANTHER" id="PTHR19302:SF70">
    <property type="entry name" value="GAMMA-TUBULIN COMPLEX COMPONENT 6"/>
    <property type="match status" value="1"/>
</dbReference>
<evidence type="ECO:0000313" key="8">
    <source>
        <dbReference type="EMBL" id="TCD62598.1"/>
    </source>
</evidence>
<dbReference type="Gene3D" id="1.20.120.1900">
    <property type="entry name" value="Gamma-tubulin complex, C-terminal domain"/>
    <property type="match status" value="1"/>
</dbReference>